<dbReference type="Proteomes" id="UP000002596">
    <property type="component" value="Chromosome"/>
</dbReference>
<dbReference type="SUPFAM" id="SSF111369">
    <property type="entry name" value="HlyD-like secretion proteins"/>
    <property type="match status" value="1"/>
</dbReference>
<sequence>MPLSAQPRTSRRTRPLQPLRGAFSWQPVLSRQWAMIASVAAVLALGACSRKEPPPEPVRSVKLLTVGTSSLHTHAEYAGEVRARIESRLGFRVAGKIVQRQAELGQRVQAGQVLAQIDPRDYQLSADAARAQVASAQTQRDLAAADYQRFSALKAQNFISGAELDRRSATLKAAEASLEQARAQAASQSNQTQYTRLVADAAGVVTGIDAEPGQVVAAGTPVVRIAQDGPRDVVFSVPEDRLARVRPGQAVTVRTWSGGGALPGRVREVAASADPVTRTFLAKVAIESDTPPPLGATAYVTPDGAAQQGPQAIKLPTSALRQEGAQTAVWVYEPASGTVRSQAVQIASADGNEVVVGSGLAPGMQVVAAGVHVLSPGQKVLVYQPRASRGGEAPATTPVSAPVPAASGAAPAASATAR</sequence>
<comment type="similarity">
    <text evidence="1">Belongs to the membrane fusion protein (MFP) (TC 8.A.1) family.</text>
</comment>
<dbReference type="PANTHER" id="PTHR30469:SF15">
    <property type="entry name" value="HLYD FAMILY OF SECRETION PROTEINS"/>
    <property type="match status" value="1"/>
</dbReference>
<dbReference type="PANTHER" id="PTHR30469">
    <property type="entry name" value="MULTIDRUG RESISTANCE PROTEIN MDTA"/>
    <property type="match status" value="1"/>
</dbReference>
<feature type="domain" description="Multidrug resistance protein MdtA-like barrel-sandwich hybrid" evidence="4">
    <location>
        <begin position="91"/>
        <end position="221"/>
    </location>
</feature>
<dbReference type="Pfam" id="PF25954">
    <property type="entry name" value="Beta-barrel_RND_2"/>
    <property type="match status" value="1"/>
</dbReference>
<reference evidence="6 7" key="1">
    <citation type="submission" date="2006-12" db="EMBL/GenBank/DDBJ databases">
        <title>Complete sequence of Acidovorax avenae subsp. citrulli AAC00-1.</title>
        <authorList>
            <consortium name="US DOE Joint Genome Institute"/>
            <person name="Copeland A."/>
            <person name="Lucas S."/>
            <person name="Lapidus A."/>
            <person name="Barry K."/>
            <person name="Detter J.C."/>
            <person name="Glavina del Rio T."/>
            <person name="Dalin E."/>
            <person name="Tice H."/>
            <person name="Pitluck S."/>
            <person name="Kiss H."/>
            <person name="Brettin T."/>
            <person name="Bruce D."/>
            <person name="Han C."/>
            <person name="Tapia R."/>
            <person name="Gilna P."/>
            <person name="Schmutz J."/>
            <person name="Larimer F."/>
            <person name="Land M."/>
            <person name="Hauser L."/>
            <person name="Kyrpides N."/>
            <person name="Kim E."/>
            <person name="Stahl D."/>
            <person name="Richardson P."/>
        </authorList>
    </citation>
    <scope>NUCLEOTIDE SEQUENCE [LARGE SCALE GENOMIC DNA]</scope>
    <source>
        <strain evidence="6 7">AAC00-1</strain>
    </source>
</reference>
<evidence type="ECO:0000313" key="7">
    <source>
        <dbReference type="Proteomes" id="UP000002596"/>
    </source>
</evidence>
<dbReference type="SMR" id="A1TM65"/>
<protein>
    <submittedName>
        <fullName evidence="6">Efflux transporter, RND family, MFP subunit</fullName>
    </submittedName>
</protein>
<feature type="region of interest" description="Disordered" evidence="3">
    <location>
        <begin position="387"/>
        <end position="418"/>
    </location>
</feature>
<name>A1TM65_PARC0</name>
<dbReference type="NCBIfam" id="TIGR01730">
    <property type="entry name" value="RND_mfp"/>
    <property type="match status" value="1"/>
</dbReference>
<evidence type="ECO:0000313" key="6">
    <source>
        <dbReference type="EMBL" id="ABM32053.1"/>
    </source>
</evidence>
<dbReference type="Gene3D" id="2.40.420.20">
    <property type="match status" value="1"/>
</dbReference>
<evidence type="ECO:0000259" key="4">
    <source>
        <dbReference type="Pfam" id="PF25917"/>
    </source>
</evidence>
<dbReference type="InterPro" id="IPR058625">
    <property type="entry name" value="MdtA-like_BSH"/>
</dbReference>
<gene>
    <name evidence="6" type="ordered locus">Aave_1462</name>
</gene>
<dbReference type="GO" id="GO:1990281">
    <property type="term" value="C:efflux pump complex"/>
    <property type="evidence" value="ECO:0007669"/>
    <property type="project" value="TreeGrafter"/>
</dbReference>
<organism evidence="6 7">
    <name type="scientific">Paracidovorax citrulli (strain AAC00-1)</name>
    <name type="common">Acidovorax citrulli</name>
    <dbReference type="NCBI Taxonomy" id="397945"/>
    <lineage>
        <taxon>Bacteria</taxon>
        <taxon>Pseudomonadati</taxon>
        <taxon>Pseudomonadota</taxon>
        <taxon>Betaproteobacteria</taxon>
        <taxon>Burkholderiales</taxon>
        <taxon>Comamonadaceae</taxon>
        <taxon>Paracidovorax</taxon>
    </lineage>
</organism>
<evidence type="ECO:0000259" key="5">
    <source>
        <dbReference type="Pfam" id="PF25954"/>
    </source>
</evidence>
<dbReference type="InterPro" id="IPR058792">
    <property type="entry name" value="Beta-barrel_RND_2"/>
</dbReference>
<dbReference type="eggNOG" id="COG0845">
    <property type="taxonomic scope" value="Bacteria"/>
</dbReference>
<dbReference type="HOGENOM" id="CLU_018816_1_0_4"/>
<dbReference type="InterPro" id="IPR006143">
    <property type="entry name" value="RND_pump_MFP"/>
</dbReference>
<proteinExistence type="inferred from homology"/>
<dbReference type="GO" id="GO:0015562">
    <property type="term" value="F:efflux transmembrane transporter activity"/>
    <property type="evidence" value="ECO:0007669"/>
    <property type="project" value="TreeGrafter"/>
</dbReference>
<dbReference type="OrthoDB" id="9806939at2"/>
<dbReference type="Gene3D" id="1.10.287.470">
    <property type="entry name" value="Helix hairpin bin"/>
    <property type="match status" value="1"/>
</dbReference>
<dbReference type="Gene3D" id="2.40.30.170">
    <property type="match status" value="1"/>
</dbReference>
<feature type="domain" description="CusB-like beta-barrel" evidence="5">
    <location>
        <begin position="233"/>
        <end position="287"/>
    </location>
</feature>
<evidence type="ECO:0000256" key="2">
    <source>
        <dbReference type="SAM" id="Coils"/>
    </source>
</evidence>
<dbReference type="STRING" id="397945.Aave_1462"/>
<dbReference type="Pfam" id="PF25917">
    <property type="entry name" value="BSH_RND"/>
    <property type="match status" value="1"/>
</dbReference>
<evidence type="ECO:0000256" key="3">
    <source>
        <dbReference type="SAM" id="MobiDB-lite"/>
    </source>
</evidence>
<accession>A1TM65</accession>
<keyword evidence="2" id="KW-0175">Coiled coil</keyword>
<dbReference type="AlphaFoldDB" id="A1TM65"/>
<evidence type="ECO:0000256" key="1">
    <source>
        <dbReference type="ARBA" id="ARBA00009477"/>
    </source>
</evidence>
<dbReference type="EMBL" id="CP000512">
    <property type="protein sequence ID" value="ABM32053.1"/>
    <property type="molecule type" value="Genomic_DNA"/>
</dbReference>
<feature type="compositionally biased region" description="Low complexity" evidence="3">
    <location>
        <begin position="393"/>
        <end position="418"/>
    </location>
</feature>
<dbReference type="Gene3D" id="2.40.50.100">
    <property type="match status" value="1"/>
</dbReference>
<dbReference type="KEGG" id="aav:Aave_1462"/>
<feature type="coiled-coil region" evidence="2">
    <location>
        <begin position="164"/>
        <end position="191"/>
    </location>
</feature>